<dbReference type="EC" id="3.1.1.96" evidence="2"/>
<comment type="catalytic activity">
    <reaction evidence="2">
        <text>glycyl-tRNA(Ala) + H2O = tRNA(Ala) + glycine + H(+)</text>
        <dbReference type="Rhea" id="RHEA:53744"/>
        <dbReference type="Rhea" id="RHEA-COMP:9657"/>
        <dbReference type="Rhea" id="RHEA-COMP:13640"/>
        <dbReference type="ChEBI" id="CHEBI:15377"/>
        <dbReference type="ChEBI" id="CHEBI:15378"/>
        <dbReference type="ChEBI" id="CHEBI:57305"/>
        <dbReference type="ChEBI" id="CHEBI:78442"/>
        <dbReference type="ChEBI" id="CHEBI:78522"/>
    </reaction>
</comment>
<dbReference type="PANTHER" id="PTHR10472">
    <property type="entry name" value="D-TYROSYL-TRNA TYR DEACYLASE"/>
    <property type="match status" value="1"/>
</dbReference>
<comment type="function">
    <text evidence="2">An aminoacyl-tRNA editing enzyme that deacylates mischarged D-aminoacyl-tRNAs. Also deacylates mischarged glycyl-tRNA(Ala), protecting cells against glycine mischarging by AlaRS. Acts via tRNA-based rather than protein-based catalysis; rejects L-amino acids rather than detecting D-amino acids in the active site. By recycling D-aminoacyl-tRNA to D-amino acids and free tRNA molecules, this enzyme counteracts the toxicity associated with the formation of D-aminoacyl-tRNA entities in vivo and helps enforce protein L-homochirality.</text>
</comment>
<dbReference type="HAMAP" id="MF_00518">
    <property type="entry name" value="Deacylase_Dtd"/>
    <property type="match status" value="1"/>
</dbReference>
<dbReference type="Pfam" id="PF02580">
    <property type="entry name" value="Tyr_Deacylase"/>
    <property type="match status" value="1"/>
</dbReference>
<sequence length="148" mass="16494">MRVVIQKVNQASVTVADQTIGQIDHGLVILLGITHNDTEADADYLAKKIVHLRIFEDEASKMNQSLLDVDGSVLSISQFTLYSDTRKGRRPSFIEAARPEQADCLYRYFNQQIESFGVKVETGEFGAMMDVSLTNQGPVTIVIDSNQR</sequence>
<dbReference type="InterPro" id="IPR023509">
    <property type="entry name" value="DTD-like_sf"/>
</dbReference>
<gene>
    <name evidence="2" type="primary">dtd</name>
    <name evidence="3" type="ORF">GCM10022410_08580</name>
</gene>
<dbReference type="InterPro" id="IPR003732">
    <property type="entry name" value="Daa-tRNA_deacyls_DTD"/>
</dbReference>
<dbReference type="NCBIfam" id="TIGR00256">
    <property type="entry name" value="D-aminoacyl-tRNA deacylase"/>
    <property type="match status" value="1"/>
</dbReference>
<dbReference type="EC" id="3.1.1.-" evidence="2"/>
<comment type="catalytic activity">
    <reaction evidence="2">
        <text>a D-aminoacyl-tRNA + H2O = a tRNA + a D-alpha-amino acid + H(+)</text>
        <dbReference type="Rhea" id="RHEA:13953"/>
        <dbReference type="Rhea" id="RHEA-COMP:10123"/>
        <dbReference type="Rhea" id="RHEA-COMP:10124"/>
        <dbReference type="ChEBI" id="CHEBI:15377"/>
        <dbReference type="ChEBI" id="CHEBI:15378"/>
        <dbReference type="ChEBI" id="CHEBI:59871"/>
        <dbReference type="ChEBI" id="CHEBI:78442"/>
        <dbReference type="ChEBI" id="CHEBI:79333"/>
        <dbReference type="EC" id="3.1.1.96"/>
    </reaction>
</comment>
<dbReference type="RefSeq" id="WP_344910677.1">
    <property type="nucleotide sequence ID" value="NZ_BAABDL010000048.1"/>
</dbReference>
<evidence type="ECO:0000313" key="3">
    <source>
        <dbReference type="EMBL" id="GAA4064335.1"/>
    </source>
</evidence>
<dbReference type="PANTHER" id="PTHR10472:SF5">
    <property type="entry name" value="D-AMINOACYL-TRNA DEACYLASE 1"/>
    <property type="match status" value="1"/>
</dbReference>
<comment type="subcellular location">
    <subcellularLocation>
        <location evidence="2">Cytoplasm</location>
    </subcellularLocation>
</comment>
<dbReference type="SUPFAM" id="SSF69500">
    <property type="entry name" value="DTD-like"/>
    <property type="match status" value="1"/>
</dbReference>
<dbReference type="CDD" id="cd00563">
    <property type="entry name" value="Dtyr_deacylase"/>
    <property type="match status" value="1"/>
</dbReference>
<keyword evidence="4" id="KW-1185">Reference proteome</keyword>
<feature type="short sequence motif" description="Gly-cisPro motif, important for rejection of L-amino acids" evidence="2">
    <location>
        <begin position="137"/>
        <end position="138"/>
    </location>
</feature>
<reference evidence="4" key="1">
    <citation type="journal article" date="2019" name="Int. J. Syst. Evol. Microbiol.">
        <title>The Global Catalogue of Microorganisms (GCM) 10K type strain sequencing project: providing services to taxonomists for standard genome sequencing and annotation.</title>
        <authorList>
            <consortium name="The Broad Institute Genomics Platform"/>
            <consortium name="The Broad Institute Genome Sequencing Center for Infectious Disease"/>
            <person name="Wu L."/>
            <person name="Ma J."/>
        </authorList>
    </citation>
    <scope>NUCLEOTIDE SEQUENCE [LARGE SCALE GENOMIC DNA]</scope>
    <source>
        <strain evidence="4">JCM 17250</strain>
    </source>
</reference>
<comment type="domain">
    <text evidence="2">A Gly-cisPro motif from one monomer fits into the active site of the other monomer to allow specific chiral rejection of L-amino acids.</text>
</comment>
<proteinExistence type="inferred from homology"/>
<comment type="caution">
    <text evidence="3">The sequence shown here is derived from an EMBL/GenBank/DDBJ whole genome shotgun (WGS) entry which is preliminary data.</text>
</comment>
<comment type="similarity">
    <text evidence="1 2">Belongs to the DTD family.</text>
</comment>
<accession>A0ABP7VD38</accession>
<protein>
    <recommendedName>
        <fullName evidence="2">D-aminoacyl-tRNA deacylase</fullName>
        <shortName evidence="2">DTD</shortName>
        <ecNumber evidence="2">3.1.1.96</ecNumber>
    </recommendedName>
    <alternativeName>
        <fullName evidence="2">Gly-tRNA(Ala) deacylase</fullName>
        <ecNumber evidence="2">3.1.1.-</ecNumber>
    </alternativeName>
</protein>
<evidence type="ECO:0000256" key="1">
    <source>
        <dbReference type="ARBA" id="ARBA00009673"/>
    </source>
</evidence>
<comment type="subunit">
    <text evidence="2">Homodimer.</text>
</comment>
<dbReference type="EMBL" id="BAABDL010000048">
    <property type="protein sequence ID" value="GAA4064335.1"/>
    <property type="molecule type" value="Genomic_DNA"/>
</dbReference>
<dbReference type="Gene3D" id="3.50.80.10">
    <property type="entry name" value="D-tyrosyl-tRNA(Tyr) deacylase"/>
    <property type="match status" value="1"/>
</dbReference>
<dbReference type="Proteomes" id="UP001501734">
    <property type="component" value="Unassembled WGS sequence"/>
</dbReference>
<keyword evidence="2" id="KW-0694">RNA-binding</keyword>
<keyword evidence="2" id="KW-0963">Cytoplasm</keyword>
<evidence type="ECO:0000256" key="2">
    <source>
        <dbReference type="HAMAP-Rule" id="MF_00518"/>
    </source>
</evidence>
<keyword evidence="2" id="KW-0378">Hydrolase</keyword>
<keyword evidence="2" id="KW-0820">tRNA-binding</keyword>
<name>A0ABP7VD38_9BACI</name>
<organism evidence="3 4">
    <name type="scientific">Amphibacillus indicireducens</name>
    <dbReference type="NCBI Taxonomy" id="1076330"/>
    <lineage>
        <taxon>Bacteria</taxon>
        <taxon>Bacillati</taxon>
        <taxon>Bacillota</taxon>
        <taxon>Bacilli</taxon>
        <taxon>Bacillales</taxon>
        <taxon>Bacillaceae</taxon>
        <taxon>Amphibacillus</taxon>
    </lineage>
</organism>
<evidence type="ECO:0000313" key="4">
    <source>
        <dbReference type="Proteomes" id="UP001501734"/>
    </source>
</evidence>